<organism evidence="1 2">
    <name type="scientific">Pseudomonas helleri</name>
    <dbReference type="NCBI Taxonomy" id="1608996"/>
    <lineage>
        <taxon>Bacteria</taxon>
        <taxon>Pseudomonadati</taxon>
        <taxon>Pseudomonadota</taxon>
        <taxon>Gammaproteobacteria</taxon>
        <taxon>Pseudomonadales</taxon>
        <taxon>Pseudomonadaceae</taxon>
        <taxon>Pseudomonas</taxon>
    </lineage>
</organism>
<accession>A0A7X1Y5N7</accession>
<reference evidence="1 2" key="1">
    <citation type="submission" date="2019-10" db="EMBL/GenBank/DDBJ databases">
        <title>Evaluation of single-gene subtyping targets for Pseudomonas.</title>
        <authorList>
            <person name="Reichler S.J."/>
            <person name="Orsi R.H."/>
            <person name="Wiedmann M."/>
            <person name="Martin N.H."/>
            <person name="Murphy S.I."/>
        </authorList>
    </citation>
    <scope>NUCLEOTIDE SEQUENCE [LARGE SCALE GENOMIC DNA]</scope>
    <source>
        <strain evidence="1 2">FSL R10-2107</strain>
    </source>
</reference>
<comment type="caution">
    <text evidence="1">The sequence shown here is derived from an EMBL/GenBank/DDBJ whole genome shotgun (WGS) entry which is preliminary data.</text>
</comment>
<dbReference type="EMBL" id="WIVX01000001">
    <property type="protein sequence ID" value="MQU29850.1"/>
    <property type="molecule type" value="Genomic_DNA"/>
</dbReference>
<dbReference type="AlphaFoldDB" id="A0A7X1Y5N7"/>
<name>A0A7X1Y5N7_9PSED</name>
<keyword evidence="2" id="KW-1185">Reference proteome</keyword>
<evidence type="ECO:0000313" key="1">
    <source>
        <dbReference type="EMBL" id="MQU29850.1"/>
    </source>
</evidence>
<gene>
    <name evidence="1" type="ORF">GHO30_00310</name>
</gene>
<dbReference type="RefSeq" id="WP_153350370.1">
    <property type="nucleotide sequence ID" value="NZ_WIVX01000001.1"/>
</dbReference>
<evidence type="ECO:0000313" key="2">
    <source>
        <dbReference type="Proteomes" id="UP000470186"/>
    </source>
</evidence>
<proteinExistence type="predicted"/>
<protein>
    <submittedName>
        <fullName evidence="1">Uncharacterized protein</fullName>
    </submittedName>
</protein>
<dbReference type="Proteomes" id="UP000470186">
    <property type="component" value="Unassembled WGS sequence"/>
</dbReference>
<sequence>MSPDYASVLEKENFNPDNPFHVALRKHGKYNYDRVIEHATMLQIDEIAKGQPISGIAEAVRLKALEIFADERHMRGMKLEEDLGL</sequence>